<keyword evidence="3" id="KW-1185">Reference proteome</keyword>
<gene>
    <name evidence="2" type="ORF">I6U48_25080</name>
</gene>
<dbReference type="AlphaFoldDB" id="A0A949TVM1"/>
<evidence type="ECO:0000313" key="2">
    <source>
        <dbReference type="EMBL" id="MBV7276162.1"/>
    </source>
</evidence>
<proteinExistence type="predicted"/>
<name>A0A949TVM1_9CLOT</name>
<evidence type="ECO:0000313" key="3">
    <source>
        <dbReference type="Proteomes" id="UP000694308"/>
    </source>
</evidence>
<feature type="domain" description="LysR substrate-binding" evidence="1">
    <location>
        <begin position="4"/>
        <end position="80"/>
    </location>
</feature>
<dbReference type="InterPro" id="IPR005119">
    <property type="entry name" value="LysR_subst-bd"/>
</dbReference>
<reference evidence="2" key="1">
    <citation type="submission" date="2020-12" db="EMBL/GenBank/DDBJ databases">
        <title>Clostridium thailandense sp. nov., a novel acetogenic bacterium isolated from peat land soil in Thailand.</title>
        <authorList>
            <person name="Chaikitkaew S."/>
            <person name="Birkeland N.K."/>
        </authorList>
    </citation>
    <scope>NUCLEOTIDE SEQUENCE</scope>
    <source>
        <strain evidence="2">PL3</strain>
    </source>
</reference>
<sequence length="92" mass="10419">MLNSHRFTGRSAICLKEVAEDPFITLVSNYSFRSITDSICHSAGFSPKIAFEVDGSLMEEMLELERGIDLLPLYMIKRPHLGTRNLSMLKID</sequence>
<evidence type="ECO:0000259" key="1">
    <source>
        <dbReference type="Pfam" id="PF03466"/>
    </source>
</evidence>
<accession>A0A949TVM1</accession>
<dbReference type="EMBL" id="JAEEGC010000159">
    <property type="protein sequence ID" value="MBV7276162.1"/>
    <property type="molecule type" value="Genomic_DNA"/>
</dbReference>
<protein>
    <recommendedName>
        <fullName evidence="1">LysR substrate-binding domain-containing protein</fullName>
    </recommendedName>
</protein>
<dbReference type="Proteomes" id="UP000694308">
    <property type="component" value="Unassembled WGS sequence"/>
</dbReference>
<comment type="caution">
    <text evidence="2">The sequence shown here is derived from an EMBL/GenBank/DDBJ whole genome shotgun (WGS) entry which is preliminary data.</text>
</comment>
<organism evidence="2 3">
    <name type="scientific">Clostridium thailandense</name>
    <dbReference type="NCBI Taxonomy" id="2794346"/>
    <lineage>
        <taxon>Bacteria</taxon>
        <taxon>Bacillati</taxon>
        <taxon>Bacillota</taxon>
        <taxon>Clostridia</taxon>
        <taxon>Eubacteriales</taxon>
        <taxon>Clostridiaceae</taxon>
        <taxon>Clostridium</taxon>
    </lineage>
</organism>
<dbReference type="Pfam" id="PF03466">
    <property type="entry name" value="LysR_substrate"/>
    <property type="match status" value="1"/>
</dbReference>